<comment type="caution">
    <text evidence="12">The sequence shown here is derived from an EMBL/GenBank/DDBJ whole genome shotgun (WGS) entry which is preliminary data.</text>
</comment>
<evidence type="ECO:0000313" key="13">
    <source>
        <dbReference type="Proteomes" id="UP001215280"/>
    </source>
</evidence>
<evidence type="ECO:0000256" key="10">
    <source>
        <dbReference type="ARBA" id="ARBA00029983"/>
    </source>
</evidence>
<keyword evidence="7" id="KW-0906">Nuclear pore complex</keyword>
<keyword evidence="5" id="KW-0653">Protein transport</keyword>
<evidence type="ECO:0000256" key="3">
    <source>
        <dbReference type="ARBA" id="ARBA00022448"/>
    </source>
</evidence>
<dbReference type="GO" id="GO:0031369">
    <property type="term" value="F:translation initiation factor binding"/>
    <property type="evidence" value="ECO:0007669"/>
    <property type="project" value="TreeGrafter"/>
</dbReference>
<evidence type="ECO:0000256" key="11">
    <source>
        <dbReference type="SAM" id="MobiDB-lite"/>
    </source>
</evidence>
<dbReference type="Pfam" id="PF07817">
    <property type="entry name" value="GLE1"/>
    <property type="match status" value="1"/>
</dbReference>
<dbReference type="EMBL" id="JARJLG010000327">
    <property type="protein sequence ID" value="KAJ7716807.1"/>
    <property type="molecule type" value="Genomic_DNA"/>
</dbReference>
<dbReference type="PANTHER" id="PTHR12960">
    <property type="entry name" value="GLE-1-RELATED"/>
    <property type="match status" value="1"/>
</dbReference>
<organism evidence="12 13">
    <name type="scientific">Mycena maculata</name>
    <dbReference type="NCBI Taxonomy" id="230809"/>
    <lineage>
        <taxon>Eukaryota</taxon>
        <taxon>Fungi</taxon>
        <taxon>Dikarya</taxon>
        <taxon>Basidiomycota</taxon>
        <taxon>Agaricomycotina</taxon>
        <taxon>Agaricomycetes</taxon>
        <taxon>Agaricomycetidae</taxon>
        <taxon>Agaricales</taxon>
        <taxon>Marasmiineae</taxon>
        <taxon>Mycenaceae</taxon>
        <taxon>Mycena</taxon>
    </lineage>
</organism>
<dbReference type="InterPro" id="IPR038506">
    <property type="entry name" value="GLE1-like_sf"/>
</dbReference>
<dbReference type="GO" id="GO:0000822">
    <property type="term" value="F:inositol hexakisphosphate binding"/>
    <property type="evidence" value="ECO:0007669"/>
    <property type="project" value="TreeGrafter"/>
</dbReference>
<evidence type="ECO:0000256" key="1">
    <source>
        <dbReference type="ARBA" id="ARBA00004567"/>
    </source>
</evidence>
<keyword evidence="6" id="KW-0811">Translocation</keyword>
<feature type="compositionally biased region" description="Acidic residues" evidence="11">
    <location>
        <begin position="29"/>
        <end position="45"/>
    </location>
</feature>
<protein>
    <recommendedName>
        <fullName evidence="9">mRNA export factor GLE1</fullName>
    </recommendedName>
    <alternativeName>
        <fullName evidence="10">Nucleoporin GLE1</fullName>
    </alternativeName>
</protein>
<evidence type="ECO:0000256" key="6">
    <source>
        <dbReference type="ARBA" id="ARBA00023010"/>
    </source>
</evidence>
<dbReference type="GO" id="GO:0005543">
    <property type="term" value="F:phospholipid binding"/>
    <property type="evidence" value="ECO:0007669"/>
    <property type="project" value="TreeGrafter"/>
</dbReference>
<dbReference type="Proteomes" id="UP001215280">
    <property type="component" value="Unassembled WGS sequence"/>
</dbReference>
<keyword evidence="4" id="KW-0509">mRNA transport</keyword>
<dbReference type="AlphaFoldDB" id="A0AAD7HB78"/>
<sequence length="578" mass="67510">MRFSVPRSLSPSPVRRQHRRSQSTFGLLDSEESESSDSDGPDSDDSFCYASESEVPQPQITPRAKIKTTAEQRRVEDTVAAIRLRTRHHDPYEEWEKQTRKDAFRIARKKQTTIQLQIHDERDQARTQETRRLVELHARQMAEVQAQLNSLKLQQQKEEDKLRQGWQERDRLLWQRIDSVIQLEEDKVRARLEAERKLREQEERKRQEEEMQKRQLVEKRRKEEEDKRKAVEDEERRRLEDKKRTEEEERQRVQDEKDRADRLTSEGEHRKAAGLTTAQEDWASARQIRTVLKTNTMMPIKSNKANKSAWGEQRRKINPKIGQLTNDPRAIREITDFIHDKIIMPQQRHPPMLYTGLLSSLGKIILLQAETEVTAEKKAAVPLAQVAFTLLDRLETFPDIFFAKLVQRCGGWPIPCAVPKTDFDGRPWADEEERAKMMGYRRSVEQQGAREPIVEYMTRVAGDMRLYFHILRIPPQARPMHPMFQFPRCWTWFARIMGDYALLETPVAAQLIYTALDVLGSHALEVWGQQWVKMLELVYQGATVGFAEGRFIGGPTGVGTSARSRVRTEVERIMAGAR</sequence>
<dbReference type="GO" id="GO:0015031">
    <property type="term" value="P:protein transport"/>
    <property type="evidence" value="ECO:0007669"/>
    <property type="project" value="UniProtKB-KW"/>
</dbReference>
<feature type="region of interest" description="Disordered" evidence="11">
    <location>
        <begin position="200"/>
        <end position="278"/>
    </location>
</feature>
<evidence type="ECO:0000256" key="9">
    <source>
        <dbReference type="ARBA" id="ARBA00026227"/>
    </source>
</evidence>
<accession>A0AAD7HB78</accession>
<dbReference type="InterPro" id="IPR012476">
    <property type="entry name" value="GLE1"/>
</dbReference>
<dbReference type="GO" id="GO:0005737">
    <property type="term" value="C:cytoplasm"/>
    <property type="evidence" value="ECO:0007669"/>
    <property type="project" value="TreeGrafter"/>
</dbReference>
<keyword evidence="13" id="KW-1185">Reference proteome</keyword>
<dbReference type="Gene3D" id="1.25.40.510">
    <property type="entry name" value="GLE1-like"/>
    <property type="match status" value="1"/>
</dbReference>
<evidence type="ECO:0000256" key="2">
    <source>
        <dbReference type="ARBA" id="ARBA00011056"/>
    </source>
</evidence>
<feature type="compositionally biased region" description="Low complexity" evidence="11">
    <location>
        <begin position="1"/>
        <end position="14"/>
    </location>
</feature>
<evidence type="ECO:0000256" key="4">
    <source>
        <dbReference type="ARBA" id="ARBA00022816"/>
    </source>
</evidence>
<evidence type="ECO:0000256" key="7">
    <source>
        <dbReference type="ARBA" id="ARBA00023132"/>
    </source>
</evidence>
<name>A0AAD7HB78_9AGAR</name>
<dbReference type="GO" id="GO:0044614">
    <property type="term" value="C:nuclear pore cytoplasmic filaments"/>
    <property type="evidence" value="ECO:0007669"/>
    <property type="project" value="TreeGrafter"/>
</dbReference>
<evidence type="ECO:0000313" key="12">
    <source>
        <dbReference type="EMBL" id="KAJ7716807.1"/>
    </source>
</evidence>
<keyword evidence="3" id="KW-0813">Transport</keyword>
<feature type="region of interest" description="Disordered" evidence="11">
    <location>
        <begin position="1"/>
        <end position="73"/>
    </location>
</feature>
<reference evidence="12" key="1">
    <citation type="submission" date="2023-03" db="EMBL/GenBank/DDBJ databases">
        <title>Massive genome expansion in bonnet fungi (Mycena s.s.) driven by repeated elements and novel gene families across ecological guilds.</title>
        <authorList>
            <consortium name="Lawrence Berkeley National Laboratory"/>
            <person name="Harder C.B."/>
            <person name="Miyauchi S."/>
            <person name="Viragh M."/>
            <person name="Kuo A."/>
            <person name="Thoen E."/>
            <person name="Andreopoulos B."/>
            <person name="Lu D."/>
            <person name="Skrede I."/>
            <person name="Drula E."/>
            <person name="Henrissat B."/>
            <person name="Morin E."/>
            <person name="Kohler A."/>
            <person name="Barry K."/>
            <person name="LaButti K."/>
            <person name="Morin E."/>
            <person name="Salamov A."/>
            <person name="Lipzen A."/>
            <person name="Mereny Z."/>
            <person name="Hegedus B."/>
            <person name="Baldrian P."/>
            <person name="Stursova M."/>
            <person name="Weitz H."/>
            <person name="Taylor A."/>
            <person name="Grigoriev I.V."/>
            <person name="Nagy L.G."/>
            <person name="Martin F."/>
            <person name="Kauserud H."/>
        </authorList>
    </citation>
    <scope>NUCLEOTIDE SEQUENCE</scope>
    <source>
        <strain evidence="12">CBHHK188m</strain>
    </source>
</reference>
<comment type="similarity">
    <text evidence="2">Belongs to the GLE1 family.</text>
</comment>
<comment type="subcellular location">
    <subcellularLocation>
        <location evidence="1">Nucleus</location>
        <location evidence="1">Nuclear pore complex</location>
    </subcellularLocation>
</comment>
<keyword evidence="8" id="KW-0539">Nucleus</keyword>
<gene>
    <name evidence="12" type="ORF">DFH07DRAFT_907364</name>
</gene>
<dbReference type="GO" id="GO:0016973">
    <property type="term" value="P:poly(A)+ mRNA export from nucleus"/>
    <property type="evidence" value="ECO:0007669"/>
    <property type="project" value="InterPro"/>
</dbReference>
<proteinExistence type="inferred from homology"/>
<feature type="compositionally biased region" description="Basic and acidic residues" evidence="11">
    <location>
        <begin position="200"/>
        <end position="271"/>
    </location>
</feature>
<evidence type="ECO:0000256" key="5">
    <source>
        <dbReference type="ARBA" id="ARBA00022927"/>
    </source>
</evidence>
<dbReference type="PANTHER" id="PTHR12960:SF0">
    <property type="entry name" value="MRNA EXPORT FACTOR GLE1"/>
    <property type="match status" value="1"/>
</dbReference>
<evidence type="ECO:0000256" key="8">
    <source>
        <dbReference type="ARBA" id="ARBA00023242"/>
    </source>
</evidence>